<gene>
    <name evidence="2" type="ORF">ONB1V03_LOCUS15642</name>
</gene>
<dbReference type="InterPro" id="IPR000938">
    <property type="entry name" value="CAP-Gly_domain"/>
</dbReference>
<dbReference type="EMBL" id="CAJPVJ010016363">
    <property type="protein sequence ID" value="CAG2176208.1"/>
    <property type="molecule type" value="Genomic_DNA"/>
</dbReference>
<dbReference type="Gene3D" id="2.30.30.190">
    <property type="entry name" value="CAP Gly-rich-like domain"/>
    <property type="match status" value="2"/>
</dbReference>
<accession>A0A7R9QVT4</accession>
<dbReference type="OrthoDB" id="2130750at2759"/>
<dbReference type="GO" id="GO:0031122">
    <property type="term" value="P:cytoplasmic microtubule organization"/>
    <property type="evidence" value="ECO:0007669"/>
    <property type="project" value="TreeGrafter"/>
</dbReference>
<dbReference type="PANTHER" id="PTHR18916">
    <property type="entry name" value="DYNACTIN 1-RELATED MICROTUBULE-BINDING"/>
    <property type="match status" value="1"/>
</dbReference>
<dbReference type="InterPro" id="IPR036859">
    <property type="entry name" value="CAP-Gly_dom_sf"/>
</dbReference>
<dbReference type="PANTHER" id="PTHR18916:SF82">
    <property type="entry name" value="CAP-GLY DOMAIN-CONTAINING PROTEIN"/>
    <property type="match status" value="1"/>
</dbReference>
<dbReference type="SUPFAM" id="SSF74924">
    <property type="entry name" value="Cap-Gly domain"/>
    <property type="match status" value="2"/>
</dbReference>
<dbReference type="Proteomes" id="UP000728032">
    <property type="component" value="Unassembled WGS sequence"/>
</dbReference>
<dbReference type="EMBL" id="OC931188">
    <property type="protein sequence ID" value="CAD7659036.1"/>
    <property type="molecule type" value="Genomic_DNA"/>
</dbReference>
<dbReference type="GO" id="GO:0005938">
    <property type="term" value="C:cell cortex"/>
    <property type="evidence" value="ECO:0007669"/>
    <property type="project" value="TreeGrafter"/>
</dbReference>
<dbReference type="AlphaFoldDB" id="A0A7R9QVT4"/>
<protein>
    <recommendedName>
        <fullName evidence="1">CAP-Gly domain-containing protein</fullName>
    </recommendedName>
</protein>
<evidence type="ECO:0000313" key="3">
    <source>
        <dbReference type="Proteomes" id="UP000728032"/>
    </source>
</evidence>
<keyword evidence="3" id="KW-1185">Reference proteome</keyword>
<dbReference type="GO" id="GO:0035371">
    <property type="term" value="C:microtubule plus-end"/>
    <property type="evidence" value="ECO:0007669"/>
    <property type="project" value="TreeGrafter"/>
</dbReference>
<dbReference type="GO" id="GO:0051010">
    <property type="term" value="F:microtubule plus-end binding"/>
    <property type="evidence" value="ECO:0007669"/>
    <property type="project" value="TreeGrafter"/>
</dbReference>
<dbReference type="GO" id="GO:0005634">
    <property type="term" value="C:nucleus"/>
    <property type="evidence" value="ECO:0007669"/>
    <property type="project" value="TreeGrafter"/>
</dbReference>
<sequence length="354" mass="40168">CCEQFNIIMESLWDSYNQTVTTSSADEMSKTLFHWLERNCCLIQLRKDVLNSLRFLSTSTNILTDPKSLPDEAVLAVTKKEKPFQSVMDDSAGYSRGSSPFNSSVLTENTDDFIVGDRVWVNGTKPGYLQFIGETKFAKGVWAGVVLDDFSGKNDGSIHGVRYFQCEPYRGIFARLYRLTRFRLGRDGKYHADDCLLKTRRSTTPDGRVRTTTTQYTTSPAFHYALPTRPSKATTRVITTTVDDNNNWNNGHFKIGELVVVDTKDRGFQPGRVRYFGTTSFATGVWVGVELKEPYGKNDGTVAGKRYFTCPNRYGLFAPIDKVIKGEPRDTYTKIHTINTTSERTPWKQTRFAY</sequence>
<feature type="non-terminal residue" evidence="2">
    <location>
        <position position="1"/>
    </location>
</feature>
<evidence type="ECO:0000259" key="1">
    <source>
        <dbReference type="PROSITE" id="PS50245"/>
    </source>
</evidence>
<dbReference type="Pfam" id="PF01302">
    <property type="entry name" value="CAP_GLY"/>
    <property type="match status" value="2"/>
</dbReference>
<feature type="domain" description="CAP-Gly" evidence="1">
    <location>
        <begin position="277"/>
        <end position="319"/>
    </location>
</feature>
<organism evidence="2">
    <name type="scientific">Oppiella nova</name>
    <dbReference type="NCBI Taxonomy" id="334625"/>
    <lineage>
        <taxon>Eukaryota</taxon>
        <taxon>Metazoa</taxon>
        <taxon>Ecdysozoa</taxon>
        <taxon>Arthropoda</taxon>
        <taxon>Chelicerata</taxon>
        <taxon>Arachnida</taxon>
        <taxon>Acari</taxon>
        <taxon>Acariformes</taxon>
        <taxon>Sarcoptiformes</taxon>
        <taxon>Oribatida</taxon>
        <taxon>Brachypylina</taxon>
        <taxon>Oppioidea</taxon>
        <taxon>Oppiidae</taxon>
        <taxon>Oppiella</taxon>
    </lineage>
</organism>
<dbReference type="PROSITE" id="PS00845">
    <property type="entry name" value="CAP_GLY_1"/>
    <property type="match status" value="2"/>
</dbReference>
<dbReference type="PROSITE" id="PS50245">
    <property type="entry name" value="CAP_GLY_2"/>
    <property type="match status" value="2"/>
</dbReference>
<reference evidence="2" key="1">
    <citation type="submission" date="2020-11" db="EMBL/GenBank/DDBJ databases">
        <authorList>
            <person name="Tran Van P."/>
        </authorList>
    </citation>
    <scope>NUCLEOTIDE SEQUENCE</scope>
</reference>
<proteinExistence type="predicted"/>
<feature type="domain" description="CAP-Gly" evidence="1">
    <location>
        <begin position="133"/>
        <end position="175"/>
    </location>
</feature>
<name>A0A7R9QVT4_9ACAR</name>
<dbReference type="SMART" id="SM01052">
    <property type="entry name" value="CAP_GLY"/>
    <property type="match status" value="2"/>
</dbReference>
<evidence type="ECO:0000313" key="2">
    <source>
        <dbReference type="EMBL" id="CAD7659036.1"/>
    </source>
</evidence>